<evidence type="ECO:0000313" key="2">
    <source>
        <dbReference type="Proteomes" id="UP001162164"/>
    </source>
</evidence>
<dbReference type="InterPro" id="IPR015943">
    <property type="entry name" value="WD40/YVTN_repeat-like_dom_sf"/>
</dbReference>
<sequence>MIPFYSCSNDGTIKLFALDLKEKDILVKDDQIEFSKVFYSNGWLYSADNEGNVKLFKNNKFFDSFNVAEAIKDMVVSNNIVYTVKDVDLNITGKSNLMVSVAFFSSFGYPQHVHAKKTKYNLSGEKLQYGSKKVFMGKAPVALGAHEMIINTLAGTKWNQRTVLFSGGWDKLVKWNIDEDIVKLESQLDVEIVVNSIAIGDRGEIYVGGGDGHIVRVEIE</sequence>
<dbReference type="EMBL" id="JAPWTJ010000030">
    <property type="protein sequence ID" value="KAJ8984654.1"/>
    <property type="molecule type" value="Genomic_DNA"/>
</dbReference>
<accession>A0ABQ9K450</accession>
<proteinExistence type="predicted"/>
<keyword evidence="2" id="KW-1185">Reference proteome</keyword>
<comment type="caution">
    <text evidence="1">The sequence shown here is derived from an EMBL/GenBank/DDBJ whole genome shotgun (WGS) entry which is preliminary data.</text>
</comment>
<dbReference type="InterPro" id="IPR036322">
    <property type="entry name" value="WD40_repeat_dom_sf"/>
</dbReference>
<dbReference type="Proteomes" id="UP001162164">
    <property type="component" value="Unassembled WGS sequence"/>
</dbReference>
<reference evidence="1" key="1">
    <citation type="journal article" date="2023" name="Insect Mol. Biol.">
        <title>Genome sequencing provides insights into the evolution of gene families encoding plant cell wall-degrading enzymes in longhorned beetles.</title>
        <authorList>
            <person name="Shin N.R."/>
            <person name="Okamura Y."/>
            <person name="Kirsch R."/>
            <person name="Pauchet Y."/>
        </authorList>
    </citation>
    <scope>NUCLEOTIDE SEQUENCE</scope>
    <source>
        <strain evidence="1">MMC_N1</strain>
    </source>
</reference>
<name>A0ABQ9K450_9CUCU</name>
<evidence type="ECO:0000313" key="1">
    <source>
        <dbReference type="EMBL" id="KAJ8984654.1"/>
    </source>
</evidence>
<organism evidence="1 2">
    <name type="scientific">Molorchus minor</name>
    <dbReference type="NCBI Taxonomy" id="1323400"/>
    <lineage>
        <taxon>Eukaryota</taxon>
        <taxon>Metazoa</taxon>
        <taxon>Ecdysozoa</taxon>
        <taxon>Arthropoda</taxon>
        <taxon>Hexapoda</taxon>
        <taxon>Insecta</taxon>
        <taxon>Pterygota</taxon>
        <taxon>Neoptera</taxon>
        <taxon>Endopterygota</taxon>
        <taxon>Coleoptera</taxon>
        <taxon>Polyphaga</taxon>
        <taxon>Cucujiformia</taxon>
        <taxon>Chrysomeloidea</taxon>
        <taxon>Cerambycidae</taxon>
        <taxon>Lamiinae</taxon>
        <taxon>Monochamini</taxon>
        <taxon>Molorchus</taxon>
    </lineage>
</organism>
<protein>
    <submittedName>
        <fullName evidence="1">Uncharacterized protein</fullName>
    </submittedName>
</protein>
<gene>
    <name evidence="1" type="ORF">NQ317_009882</name>
</gene>
<dbReference type="SUPFAM" id="SSF50978">
    <property type="entry name" value="WD40 repeat-like"/>
    <property type="match status" value="1"/>
</dbReference>
<dbReference type="Gene3D" id="2.130.10.10">
    <property type="entry name" value="YVTN repeat-like/Quinoprotein amine dehydrogenase"/>
    <property type="match status" value="1"/>
</dbReference>